<proteinExistence type="predicted"/>
<sequence length="314" mass="35411">MGGPRSREGRIIDYVINVYELTLASIFFVIVGGPGSRKGRIVDDLINVYGFNYLSAEDLILGHLPKKVRNVSKLETTKDICDFVRDDPSHISLEWVLTLIVNHIEANPNGAYLDDPSHISLDWVLTLIVNHIEANPNGAYLDDPSHISLEWVLTLIVNHIEANPNGAYLVDIMPNLKWLMRIETFSKECKDEIKAFEDRFKVSFALNLAIPADKAIKNKEIHCAKHPGANSKLKKEGGQSDEADSGRTQKRAALHEECAKPWLQYFESGQRLVTIDVSCGSADPIWYKVNQLFVELKFRPHRMANTVIIFSFGK</sequence>
<evidence type="ECO:0000313" key="2">
    <source>
        <dbReference type="EMBL" id="CAH1787689.1"/>
    </source>
</evidence>
<comment type="caution">
    <text evidence="2">The sequence shown here is derived from an EMBL/GenBank/DDBJ whole genome shotgun (WGS) entry which is preliminary data.</text>
</comment>
<feature type="region of interest" description="Disordered" evidence="1">
    <location>
        <begin position="227"/>
        <end position="250"/>
    </location>
</feature>
<evidence type="ECO:0000256" key="1">
    <source>
        <dbReference type="SAM" id="MobiDB-lite"/>
    </source>
</evidence>
<dbReference type="EMBL" id="CAIIXF020000006">
    <property type="protein sequence ID" value="CAH1787689.1"/>
    <property type="molecule type" value="Genomic_DNA"/>
</dbReference>
<reference evidence="2" key="1">
    <citation type="submission" date="2022-03" db="EMBL/GenBank/DDBJ databases">
        <authorList>
            <person name="Martin C."/>
        </authorList>
    </citation>
    <scope>NUCLEOTIDE SEQUENCE</scope>
</reference>
<accession>A0A8S4P0K4</accession>
<protein>
    <recommendedName>
        <fullName evidence="4">Adenylate kinase</fullName>
    </recommendedName>
</protein>
<evidence type="ECO:0000313" key="3">
    <source>
        <dbReference type="Proteomes" id="UP000749559"/>
    </source>
</evidence>
<organism evidence="2 3">
    <name type="scientific">Owenia fusiformis</name>
    <name type="common">Polychaete worm</name>
    <dbReference type="NCBI Taxonomy" id="6347"/>
    <lineage>
        <taxon>Eukaryota</taxon>
        <taxon>Metazoa</taxon>
        <taxon>Spiralia</taxon>
        <taxon>Lophotrochozoa</taxon>
        <taxon>Annelida</taxon>
        <taxon>Polychaeta</taxon>
        <taxon>Sedentaria</taxon>
        <taxon>Canalipalpata</taxon>
        <taxon>Sabellida</taxon>
        <taxon>Oweniida</taxon>
        <taxon>Oweniidae</taxon>
        <taxon>Owenia</taxon>
    </lineage>
</organism>
<dbReference type="Gene3D" id="3.40.50.300">
    <property type="entry name" value="P-loop containing nucleotide triphosphate hydrolases"/>
    <property type="match status" value="1"/>
</dbReference>
<evidence type="ECO:0008006" key="4">
    <source>
        <dbReference type="Google" id="ProtNLM"/>
    </source>
</evidence>
<dbReference type="OrthoDB" id="5829348at2759"/>
<dbReference type="AlphaFoldDB" id="A0A8S4P0K4"/>
<dbReference type="InterPro" id="IPR027417">
    <property type="entry name" value="P-loop_NTPase"/>
</dbReference>
<keyword evidence="3" id="KW-1185">Reference proteome</keyword>
<name>A0A8S4P0K4_OWEFU</name>
<dbReference type="Proteomes" id="UP000749559">
    <property type="component" value="Unassembled WGS sequence"/>
</dbReference>
<gene>
    <name evidence="2" type="ORF">OFUS_LOCUS13335</name>
</gene>